<gene>
    <name evidence="5" type="ORF">LVJ94_48550</name>
</gene>
<dbReference type="EMBL" id="CP089983">
    <property type="protein sequence ID" value="WXB04733.1"/>
    <property type="molecule type" value="Genomic_DNA"/>
</dbReference>
<evidence type="ECO:0000256" key="1">
    <source>
        <dbReference type="ARBA" id="ARBA00005495"/>
    </source>
</evidence>
<evidence type="ECO:0000313" key="6">
    <source>
        <dbReference type="Proteomes" id="UP001374803"/>
    </source>
</evidence>
<name>A0ABZ2L1A6_9BACT</name>
<reference evidence="5" key="1">
    <citation type="submission" date="2021-12" db="EMBL/GenBank/DDBJ databases">
        <title>Discovery of the Pendulisporaceae a myxobacterial family with distinct sporulation behavior and unique specialized metabolism.</title>
        <authorList>
            <person name="Garcia R."/>
            <person name="Popoff A."/>
            <person name="Bader C.D."/>
            <person name="Loehr J."/>
            <person name="Walesch S."/>
            <person name="Walt C."/>
            <person name="Boldt J."/>
            <person name="Bunk B."/>
            <person name="Haeckl F.J.F.P.J."/>
            <person name="Gunesch A.P."/>
            <person name="Birkelbach J."/>
            <person name="Nuebel U."/>
            <person name="Pietschmann T."/>
            <person name="Bach T."/>
            <person name="Mueller R."/>
        </authorList>
    </citation>
    <scope>NUCLEOTIDE SEQUENCE</scope>
    <source>
        <strain evidence="5">MSr11367</strain>
    </source>
</reference>
<dbReference type="PANTHER" id="PTHR28620:SF1">
    <property type="entry name" value="CENP-V_GFA DOMAIN-CONTAINING PROTEIN"/>
    <property type="match status" value="1"/>
</dbReference>
<accession>A0ABZ2L1A6</accession>
<dbReference type="Gene3D" id="2.170.150.70">
    <property type="match status" value="1"/>
</dbReference>
<proteinExistence type="inferred from homology"/>
<keyword evidence="6" id="KW-1185">Reference proteome</keyword>
<dbReference type="SUPFAM" id="SSF51316">
    <property type="entry name" value="Mss4-like"/>
    <property type="match status" value="1"/>
</dbReference>
<dbReference type="Pfam" id="PF04828">
    <property type="entry name" value="GFA"/>
    <property type="match status" value="1"/>
</dbReference>
<dbReference type="InterPro" id="IPR052355">
    <property type="entry name" value="CENP-V-like"/>
</dbReference>
<dbReference type="PROSITE" id="PS51891">
    <property type="entry name" value="CENP_V_GFA"/>
    <property type="match status" value="1"/>
</dbReference>
<evidence type="ECO:0000313" key="5">
    <source>
        <dbReference type="EMBL" id="WXB04733.1"/>
    </source>
</evidence>
<keyword evidence="2" id="KW-0479">Metal-binding</keyword>
<feature type="domain" description="CENP-V/GFA" evidence="4">
    <location>
        <begin position="7"/>
        <end position="128"/>
    </location>
</feature>
<dbReference type="InterPro" id="IPR011057">
    <property type="entry name" value="Mss4-like_sf"/>
</dbReference>
<evidence type="ECO:0000259" key="4">
    <source>
        <dbReference type="PROSITE" id="PS51891"/>
    </source>
</evidence>
<dbReference type="Proteomes" id="UP001374803">
    <property type="component" value="Chromosome"/>
</dbReference>
<organism evidence="5 6">
    <name type="scientific">Pendulispora rubella</name>
    <dbReference type="NCBI Taxonomy" id="2741070"/>
    <lineage>
        <taxon>Bacteria</taxon>
        <taxon>Pseudomonadati</taxon>
        <taxon>Myxococcota</taxon>
        <taxon>Myxococcia</taxon>
        <taxon>Myxococcales</taxon>
        <taxon>Sorangiineae</taxon>
        <taxon>Pendulisporaceae</taxon>
        <taxon>Pendulispora</taxon>
    </lineage>
</organism>
<dbReference type="RefSeq" id="WP_394834378.1">
    <property type="nucleotide sequence ID" value="NZ_CP089929.1"/>
</dbReference>
<evidence type="ECO:0000256" key="2">
    <source>
        <dbReference type="ARBA" id="ARBA00022723"/>
    </source>
</evidence>
<sequence>MKTPRTYSASCHCGSTRFRFTGEEIRTGLRCNCSICIRKGMVVSSNYIRASEVEVEGQEHLALYQFGDKCMNHFFCRTCGIAPFSRVASLPPDYTGQARLGDYRVNLGCVHDLDALNLDIEVIDGRSF</sequence>
<protein>
    <submittedName>
        <fullName evidence="5">GFA family protein</fullName>
    </submittedName>
</protein>
<keyword evidence="3" id="KW-0862">Zinc</keyword>
<evidence type="ECO:0000256" key="3">
    <source>
        <dbReference type="ARBA" id="ARBA00022833"/>
    </source>
</evidence>
<comment type="similarity">
    <text evidence="1">Belongs to the Gfa family.</text>
</comment>
<dbReference type="InterPro" id="IPR006913">
    <property type="entry name" value="CENP-V/GFA"/>
</dbReference>
<dbReference type="PANTHER" id="PTHR28620">
    <property type="entry name" value="CENTROMERE PROTEIN V"/>
    <property type="match status" value="1"/>
</dbReference>